<dbReference type="PROSITE" id="PS00237">
    <property type="entry name" value="G_PROTEIN_RECEP_F1_1"/>
    <property type="match status" value="1"/>
</dbReference>
<comment type="similarity">
    <text evidence="2 9">Belongs to the G-protein coupled receptor 1 family.</text>
</comment>
<evidence type="ECO:0000256" key="1">
    <source>
        <dbReference type="ARBA" id="ARBA00004141"/>
    </source>
</evidence>
<evidence type="ECO:0000313" key="13">
    <source>
        <dbReference type="Proteomes" id="UP000225706"/>
    </source>
</evidence>
<dbReference type="PANTHER" id="PTHR24240">
    <property type="entry name" value="OPSIN"/>
    <property type="match status" value="1"/>
</dbReference>
<evidence type="ECO:0000256" key="9">
    <source>
        <dbReference type="RuleBase" id="RU000688"/>
    </source>
</evidence>
<evidence type="ECO:0000256" key="4">
    <source>
        <dbReference type="ARBA" id="ARBA00022989"/>
    </source>
</evidence>
<sequence>MEIEDVQMQIQSYLCQLGVKDLEEIAKTLGCSDDDTKEKNRKGLVRLIEEQLEGTLKGTKAAKMKHLEEFKLQIMEYTPVCPPLEVVDEKAKPGISQPLLGEGKPKLEDVKPLYLQPNDFKKELKIIGQIGEPEQKDKLSFVSLVRQIEGALQKGYKPLEVVDAIVRSINPGMRLRSYLEGLESLTLPRLRRIQRSHYQEKSASELYRQLSTLVQEPQEGSQSFLIRALDTRQKILSFLTLRTETFVWTETVLFAVTNIVAFLGKLLTFNAVYRKRRLRTIPNMFVIALAVTDFLMCTWCMPFTVVTLFYGRWMFGETYCLFQGFAALTFGIIAMVTISVIAVNRFFCVVKPEKYFLLFKKQRVFIYMVIVWSLALAGSLSPFFFEGKNSFKFQPGKAMCLYAFESNMAYTVTIECLYIAASLTTITICYVKVFRAVSISNQVFSSDGNPCELRANVEEAKVTRTFLAVLFGFACCWLPISVMDNVDAWRREPTTPRKVYLTYAFLAYLSSTINPFIYGIMNRQFRREYKVLLSKITCFRRQNDSNNNSSHITECGV</sequence>
<feature type="transmembrane region" description="Helical" evidence="10">
    <location>
        <begin position="500"/>
        <end position="520"/>
    </location>
</feature>
<dbReference type="STRING" id="50429.A0A2B4S2Y0"/>
<evidence type="ECO:0000256" key="7">
    <source>
        <dbReference type="ARBA" id="ARBA00023170"/>
    </source>
</evidence>
<protein>
    <submittedName>
        <fullName evidence="12">Melatonin receptor type 1A</fullName>
    </submittedName>
</protein>
<feature type="transmembrane region" description="Helical" evidence="10">
    <location>
        <begin position="462"/>
        <end position="480"/>
    </location>
</feature>
<feature type="transmembrane region" description="Helical" evidence="10">
    <location>
        <begin position="364"/>
        <end position="385"/>
    </location>
</feature>
<keyword evidence="5 9" id="KW-0297">G-protein coupled receptor</keyword>
<evidence type="ECO:0000259" key="11">
    <source>
        <dbReference type="PROSITE" id="PS50262"/>
    </source>
</evidence>
<dbReference type="GO" id="GO:0004983">
    <property type="term" value="F:neuropeptide Y receptor activity"/>
    <property type="evidence" value="ECO:0007669"/>
    <property type="project" value="InterPro"/>
</dbReference>
<feature type="domain" description="G-protein coupled receptors family 1 profile" evidence="11">
    <location>
        <begin position="264"/>
        <end position="518"/>
    </location>
</feature>
<keyword evidence="6 10" id="KW-0472">Membrane</keyword>
<dbReference type="InterPro" id="IPR017452">
    <property type="entry name" value="GPCR_Rhodpsn_7TM"/>
</dbReference>
<feature type="transmembrane region" description="Helical" evidence="10">
    <location>
        <begin position="252"/>
        <end position="273"/>
    </location>
</feature>
<keyword evidence="8 9" id="KW-0807">Transducer</keyword>
<dbReference type="OrthoDB" id="5957404at2759"/>
<feature type="transmembrane region" description="Helical" evidence="10">
    <location>
        <begin position="322"/>
        <end position="343"/>
    </location>
</feature>
<dbReference type="GO" id="GO:0016020">
    <property type="term" value="C:membrane"/>
    <property type="evidence" value="ECO:0007669"/>
    <property type="project" value="UniProtKB-SubCell"/>
</dbReference>
<keyword evidence="3 9" id="KW-0812">Transmembrane</keyword>
<organism evidence="12 13">
    <name type="scientific">Stylophora pistillata</name>
    <name type="common">Smooth cauliflower coral</name>
    <dbReference type="NCBI Taxonomy" id="50429"/>
    <lineage>
        <taxon>Eukaryota</taxon>
        <taxon>Metazoa</taxon>
        <taxon>Cnidaria</taxon>
        <taxon>Anthozoa</taxon>
        <taxon>Hexacorallia</taxon>
        <taxon>Scleractinia</taxon>
        <taxon>Astrocoeniina</taxon>
        <taxon>Pocilloporidae</taxon>
        <taxon>Stylophora</taxon>
    </lineage>
</organism>
<dbReference type="EMBL" id="LSMT01000225">
    <property type="protein sequence ID" value="PFX22918.1"/>
    <property type="molecule type" value="Genomic_DNA"/>
</dbReference>
<gene>
    <name evidence="12" type="ORF">AWC38_SpisGene12568</name>
</gene>
<name>A0A2B4S2Y0_STYPI</name>
<dbReference type="AlphaFoldDB" id="A0A2B4S2Y0"/>
<comment type="subcellular location">
    <subcellularLocation>
        <location evidence="1">Membrane</location>
        <topology evidence="1">Multi-pass membrane protein</topology>
    </subcellularLocation>
</comment>
<evidence type="ECO:0000256" key="3">
    <source>
        <dbReference type="ARBA" id="ARBA00022692"/>
    </source>
</evidence>
<dbReference type="PRINTS" id="PR01012">
    <property type="entry name" value="NRPEPTIDEYR"/>
</dbReference>
<feature type="transmembrane region" description="Helical" evidence="10">
    <location>
        <begin position="408"/>
        <end position="431"/>
    </location>
</feature>
<evidence type="ECO:0000256" key="5">
    <source>
        <dbReference type="ARBA" id="ARBA00023040"/>
    </source>
</evidence>
<dbReference type="CDD" id="cd00637">
    <property type="entry name" value="7tm_classA_rhodopsin-like"/>
    <property type="match status" value="1"/>
</dbReference>
<dbReference type="InterPro" id="IPR000276">
    <property type="entry name" value="GPCR_Rhodpsn"/>
</dbReference>
<evidence type="ECO:0000256" key="8">
    <source>
        <dbReference type="ARBA" id="ARBA00023224"/>
    </source>
</evidence>
<accession>A0A2B4S2Y0</accession>
<evidence type="ECO:0000256" key="6">
    <source>
        <dbReference type="ARBA" id="ARBA00023136"/>
    </source>
</evidence>
<dbReference type="Proteomes" id="UP000225706">
    <property type="component" value="Unassembled WGS sequence"/>
</dbReference>
<evidence type="ECO:0000313" key="12">
    <source>
        <dbReference type="EMBL" id="PFX22918.1"/>
    </source>
</evidence>
<keyword evidence="7 9" id="KW-0675">Receptor</keyword>
<keyword evidence="13" id="KW-1185">Reference proteome</keyword>
<evidence type="ECO:0000256" key="2">
    <source>
        <dbReference type="ARBA" id="ARBA00010663"/>
    </source>
</evidence>
<keyword evidence="4 10" id="KW-1133">Transmembrane helix</keyword>
<dbReference type="Pfam" id="PF00001">
    <property type="entry name" value="7tm_1"/>
    <property type="match status" value="1"/>
</dbReference>
<comment type="caution">
    <text evidence="12">The sequence shown here is derived from an EMBL/GenBank/DDBJ whole genome shotgun (WGS) entry which is preliminary data.</text>
</comment>
<dbReference type="SUPFAM" id="SSF81321">
    <property type="entry name" value="Family A G protein-coupled receptor-like"/>
    <property type="match status" value="1"/>
</dbReference>
<dbReference type="PROSITE" id="PS50262">
    <property type="entry name" value="G_PROTEIN_RECEP_F1_2"/>
    <property type="match status" value="1"/>
</dbReference>
<dbReference type="Gene3D" id="1.20.1070.10">
    <property type="entry name" value="Rhodopsin 7-helix transmembrane proteins"/>
    <property type="match status" value="1"/>
</dbReference>
<reference evidence="13" key="1">
    <citation type="journal article" date="2017" name="bioRxiv">
        <title>Comparative analysis of the genomes of Stylophora pistillata and Acropora digitifera provides evidence for extensive differences between species of corals.</title>
        <authorList>
            <person name="Voolstra C.R."/>
            <person name="Li Y."/>
            <person name="Liew Y.J."/>
            <person name="Baumgarten S."/>
            <person name="Zoccola D."/>
            <person name="Flot J.-F."/>
            <person name="Tambutte S."/>
            <person name="Allemand D."/>
            <person name="Aranda M."/>
        </authorList>
    </citation>
    <scope>NUCLEOTIDE SEQUENCE [LARGE SCALE GENOMIC DNA]</scope>
</reference>
<feature type="transmembrane region" description="Helical" evidence="10">
    <location>
        <begin position="285"/>
        <end position="310"/>
    </location>
</feature>
<proteinExistence type="inferred from homology"/>
<dbReference type="PRINTS" id="PR00237">
    <property type="entry name" value="GPCRRHODOPSN"/>
</dbReference>
<dbReference type="InterPro" id="IPR050125">
    <property type="entry name" value="GPCR_opsins"/>
</dbReference>
<evidence type="ECO:0000256" key="10">
    <source>
        <dbReference type="SAM" id="Phobius"/>
    </source>
</evidence>
<dbReference type="InterPro" id="IPR000611">
    <property type="entry name" value="NPY_rcpt"/>
</dbReference>